<keyword evidence="3" id="KW-0175">Coiled coil</keyword>
<comment type="caution">
    <text evidence="6">The sequence shown here is derived from an EMBL/GenBank/DDBJ whole genome shotgun (WGS) entry which is preliminary data.</text>
</comment>
<keyword evidence="4" id="KW-0472">Membrane</keyword>
<feature type="coiled-coil region" evidence="3">
    <location>
        <begin position="138"/>
        <end position="200"/>
    </location>
</feature>
<evidence type="ECO:0000256" key="3">
    <source>
        <dbReference type="SAM" id="Coils"/>
    </source>
</evidence>
<dbReference type="EMBL" id="BNJK01000001">
    <property type="protein sequence ID" value="GHO91878.1"/>
    <property type="molecule type" value="Genomic_DNA"/>
</dbReference>
<keyword evidence="4" id="KW-1133">Transmembrane helix</keyword>
<dbReference type="InterPro" id="IPR002586">
    <property type="entry name" value="CobQ/CobB/MinD/ParA_Nub-bd_dom"/>
</dbReference>
<keyword evidence="4" id="KW-0812">Transmembrane</keyword>
<keyword evidence="1" id="KW-0547">Nucleotide-binding</keyword>
<feature type="transmembrane region" description="Helical" evidence="4">
    <location>
        <begin position="63"/>
        <end position="83"/>
    </location>
</feature>
<dbReference type="InterPro" id="IPR005702">
    <property type="entry name" value="Wzc-like_C"/>
</dbReference>
<feature type="transmembrane region" description="Helical" evidence="4">
    <location>
        <begin position="7"/>
        <end position="25"/>
    </location>
</feature>
<proteinExistence type="predicted"/>
<keyword evidence="7" id="KW-1185">Reference proteome</keyword>
<dbReference type="AlphaFoldDB" id="A0A8J3IE39"/>
<evidence type="ECO:0000256" key="1">
    <source>
        <dbReference type="ARBA" id="ARBA00022741"/>
    </source>
</evidence>
<gene>
    <name evidence="6" type="ORF">KSF_019260</name>
</gene>
<dbReference type="InterPro" id="IPR050445">
    <property type="entry name" value="Bact_polysacc_biosynth/exp"/>
</dbReference>
<dbReference type="PANTHER" id="PTHR32309:SF31">
    <property type="entry name" value="CAPSULAR EXOPOLYSACCHARIDE FAMILY"/>
    <property type="match status" value="1"/>
</dbReference>
<dbReference type="Pfam" id="PF01656">
    <property type="entry name" value="CbiA"/>
    <property type="match status" value="1"/>
</dbReference>
<evidence type="ECO:0000313" key="7">
    <source>
        <dbReference type="Proteomes" id="UP000597444"/>
    </source>
</evidence>
<reference evidence="6" key="1">
    <citation type="submission" date="2020-10" db="EMBL/GenBank/DDBJ databases">
        <title>Taxonomic study of unclassified bacteria belonging to the class Ktedonobacteria.</title>
        <authorList>
            <person name="Yabe S."/>
            <person name="Wang C.M."/>
            <person name="Zheng Y."/>
            <person name="Sakai Y."/>
            <person name="Cavaletti L."/>
            <person name="Monciardini P."/>
            <person name="Donadio S."/>
        </authorList>
    </citation>
    <scope>NUCLEOTIDE SEQUENCE</scope>
    <source>
        <strain evidence="6">ID150040</strain>
    </source>
</reference>
<dbReference type="Gene3D" id="3.40.50.300">
    <property type="entry name" value="P-loop containing nucleotide triphosphate hydrolases"/>
    <property type="match status" value="1"/>
</dbReference>
<evidence type="ECO:0000256" key="4">
    <source>
        <dbReference type="SAM" id="Phobius"/>
    </source>
</evidence>
<sequence>MRVVVRSLIRWVWILVLCVIAGFFGGKQIERALPPTYQAVAIVHLDVQARSGSGNGIPVVQSVAAYATMAMADSIINVVLVHYPDLNRQAISREIVTTPDLNGQNILFTVTLSHAREAASLANDLANVFVAQQNAAIKQGYEKQIKLLNDTIASEQTQIDEFNQKIVQTPATNTIVIQQYQDQRNQVQNLQNQNVAARDNLITQQALYSAPLSVIQTATPPRKPSMVLGTLPLVPVTMLALLMLGGVLIFCLERWSNHINSAYVLQKEVALPVFGTLRWCVPTPHEIPLLAFSELKHPYIEECRVMMADILLQAEKAQARVLAITALKSHAGTSTVAAQLATLLALSKRRVLLIDANLHQPSLHERLDALNNVGLARLLEEARMMKGSVFASGAVSVIDRLAIDNFIVPTALPNLFLLSSGMPSTNPANLLSMPEMEQFLKWTATRADYVVIDCPALAFSEAHILGVLSDQTFVVIDATRDRLKQVAAMKDELTGGRVTLAGLIVNKLNRWI</sequence>
<dbReference type="InterPro" id="IPR027417">
    <property type="entry name" value="P-loop_NTPase"/>
</dbReference>
<evidence type="ECO:0000256" key="2">
    <source>
        <dbReference type="ARBA" id="ARBA00022840"/>
    </source>
</evidence>
<name>A0A8J3IE39_9CHLR</name>
<dbReference type="PANTHER" id="PTHR32309">
    <property type="entry name" value="TYROSINE-PROTEIN KINASE"/>
    <property type="match status" value="1"/>
</dbReference>
<feature type="transmembrane region" description="Helical" evidence="4">
    <location>
        <begin position="226"/>
        <end position="250"/>
    </location>
</feature>
<accession>A0A8J3IE39</accession>
<keyword evidence="2" id="KW-0067">ATP-binding</keyword>
<protein>
    <recommendedName>
        <fullName evidence="5">CobQ/CobB/MinD/ParA nucleotide binding domain-containing protein</fullName>
    </recommendedName>
</protein>
<dbReference type="RefSeq" id="WP_220202747.1">
    <property type="nucleotide sequence ID" value="NZ_BNJK01000001.1"/>
</dbReference>
<evidence type="ECO:0000259" key="5">
    <source>
        <dbReference type="Pfam" id="PF01656"/>
    </source>
</evidence>
<dbReference type="CDD" id="cd05387">
    <property type="entry name" value="BY-kinase"/>
    <property type="match status" value="1"/>
</dbReference>
<dbReference type="SUPFAM" id="SSF52540">
    <property type="entry name" value="P-loop containing nucleoside triphosphate hydrolases"/>
    <property type="match status" value="1"/>
</dbReference>
<feature type="domain" description="CobQ/CobB/MinD/ParA nucleotide binding" evidence="5">
    <location>
        <begin position="322"/>
        <end position="509"/>
    </location>
</feature>
<evidence type="ECO:0000313" key="6">
    <source>
        <dbReference type="EMBL" id="GHO91878.1"/>
    </source>
</evidence>
<organism evidence="6 7">
    <name type="scientific">Reticulibacter mediterranei</name>
    <dbReference type="NCBI Taxonomy" id="2778369"/>
    <lineage>
        <taxon>Bacteria</taxon>
        <taxon>Bacillati</taxon>
        <taxon>Chloroflexota</taxon>
        <taxon>Ktedonobacteria</taxon>
        <taxon>Ktedonobacterales</taxon>
        <taxon>Reticulibacteraceae</taxon>
        <taxon>Reticulibacter</taxon>
    </lineage>
</organism>
<dbReference type="Proteomes" id="UP000597444">
    <property type="component" value="Unassembled WGS sequence"/>
</dbReference>